<feature type="transmembrane region" description="Helical" evidence="1">
    <location>
        <begin position="248"/>
        <end position="267"/>
    </location>
</feature>
<evidence type="ECO:0008006" key="4">
    <source>
        <dbReference type="Google" id="ProtNLM"/>
    </source>
</evidence>
<protein>
    <recommendedName>
        <fullName evidence="4">ABC transporter permease</fullName>
    </recommendedName>
</protein>
<proteinExistence type="predicted"/>
<keyword evidence="1" id="KW-1133">Transmembrane helix</keyword>
<evidence type="ECO:0000313" key="2">
    <source>
        <dbReference type="EMBL" id="MBD3918024.1"/>
    </source>
</evidence>
<feature type="transmembrane region" description="Helical" evidence="1">
    <location>
        <begin position="14"/>
        <end position="34"/>
    </location>
</feature>
<name>A0ABR8MPV0_9BACL</name>
<feature type="transmembrane region" description="Helical" evidence="1">
    <location>
        <begin position="186"/>
        <end position="206"/>
    </location>
</feature>
<reference evidence="2 3" key="1">
    <citation type="submission" date="2020-09" db="EMBL/GenBank/DDBJ databases">
        <title>Paenibacillus sp. strain PR3 16S rRNA gene Genome sequencing and assembly.</title>
        <authorList>
            <person name="Kim J."/>
        </authorList>
    </citation>
    <scope>NUCLEOTIDE SEQUENCE [LARGE SCALE GENOMIC DNA]</scope>
    <source>
        <strain evidence="2 3">PR3</strain>
    </source>
</reference>
<dbReference type="RefSeq" id="WP_191202261.1">
    <property type="nucleotide sequence ID" value="NZ_JACXZA010000001.1"/>
</dbReference>
<dbReference type="Proteomes" id="UP000609346">
    <property type="component" value="Unassembled WGS sequence"/>
</dbReference>
<gene>
    <name evidence="2" type="ORF">H8B09_04600</name>
</gene>
<evidence type="ECO:0000256" key="1">
    <source>
        <dbReference type="SAM" id="Phobius"/>
    </source>
</evidence>
<keyword evidence="1" id="KW-0472">Membrane</keyword>
<dbReference type="EMBL" id="JACXZA010000001">
    <property type="protein sequence ID" value="MBD3918024.1"/>
    <property type="molecule type" value="Genomic_DNA"/>
</dbReference>
<accession>A0ABR8MPV0</accession>
<feature type="transmembrane region" description="Helical" evidence="1">
    <location>
        <begin position="120"/>
        <end position="143"/>
    </location>
</feature>
<feature type="transmembrane region" description="Helical" evidence="1">
    <location>
        <begin position="212"/>
        <end position="236"/>
    </location>
</feature>
<feature type="transmembrane region" description="Helical" evidence="1">
    <location>
        <begin position="75"/>
        <end position="99"/>
    </location>
</feature>
<comment type="caution">
    <text evidence="2">The sequence shown here is derived from an EMBL/GenBank/DDBJ whole genome shotgun (WGS) entry which is preliminary data.</text>
</comment>
<evidence type="ECO:0000313" key="3">
    <source>
        <dbReference type="Proteomes" id="UP000609346"/>
    </source>
</evidence>
<organism evidence="2 3">
    <name type="scientific">Paenibacillus terricola</name>
    <dbReference type="NCBI Taxonomy" id="2763503"/>
    <lineage>
        <taxon>Bacteria</taxon>
        <taxon>Bacillati</taxon>
        <taxon>Bacillota</taxon>
        <taxon>Bacilli</taxon>
        <taxon>Bacillales</taxon>
        <taxon>Paenibacillaceae</taxon>
        <taxon>Paenibacillus</taxon>
    </lineage>
</organism>
<keyword evidence="3" id="KW-1185">Reference proteome</keyword>
<keyword evidence="1" id="KW-0812">Transmembrane</keyword>
<sequence length="278" mass="31972">MTYWRLLNFELKRLALPLGILVVITTILQLYNAYSTANKEMDYAHRLMKVEHLSTMEQYVQAHGYFSYSSSFDELSWLILSIFICAAFIGFYFVFIWYRDSLGRHPFMTRLLMLPASRRNLYWAKLTAPLLVMLSLLALQQLLLPIGDSIYQSIVPSEAREDVPLQMLILINPVLNILLSPNIVALLLYYGTGITAVIILYTGILLERSYRWSGILAGLIYAAAAIFVIVIPLIILQSNYRYLMMETQLTIFYFVLLAAVSSISVWFSQYLLAKKFTI</sequence>